<keyword evidence="3" id="KW-0479">Metal-binding</keyword>
<feature type="transmembrane region" description="Helical" evidence="9">
    <location>
        <begin position="23"/>
        <end position="46"/>
    </location>
</feature>
<dbReference type="GO" id="GO:0008270">
    <property type="term" value="F:zinc ion binding"/>
    <property type="evidence" value="ECO:0007669"/>
    <property type="project" value="UniProtKB-KW"/>
</dbReference>
<sequence length="161" mass="17779">MSSLIAPTPSENISNEASHPHPLTITCVVIANVLIILIIYFVFFFWKCNRGSAWDEAFDNSASANSSPCSSPRASGVKAKDLSFLPEFVHGGTEGEKEECAVCITEFVNGQIGRVLPVCGHKFHIECLDTWFQKHSTCPICRTDVQEKIVEEKGEKMCLDV</sequence>
<comment type="subcellular location">
    <subcellularLocation>
        <location evidence="1">Membrane</location>
    </subcellularLocation>
</comment>
<evidence type="ECO:0000313" key="11">
    <source>
        <dbReference type="EMBL" id="KAF3322748.1"/>
    </source>
</evidence>
<dbReference type="GO" id="GO:0016020">
    <property type="term" value="C:membrane"/>
    <property type="evidence" value="ECO:0007669"/>
    <property type="project" value="UniProtKB-SubCell"/>
</dbReference>
<evidence type="ECO:0000256" key="9">
    <source>
        <dbReference type="SAM" id="Phobius"/>
    </source>
</evidence>
<feature type="domain" description="RING-type" evidence="10">
    <location>
        <begin position="100"/>
        <end position="142"/>
    </location>
</feature>
<evidence type="ECO:0000259" key="10">
    <source>
        <dbReference type="PROSITE" id="PS50089"/>
    </source>
</evidence>
<keyword evidence="5" id="KW-0862">Zinc</keyword>
<evidence type="ECO:0000256" key="7">
    <source>
        <dbReference type="ARBA" id="ARBA00023136"/>
    </source>
</evidence>
<keyword evidence="12" id="KW-1185">Reference proteome</keyword>
<dbReference type="SMART" id="SM00184">
    <property type="entry name" value="RING"/>
    <property type="match status" value="1"/>
</dbReference>
<evidence type="ECO:0000256" key="6">
    <source>
        <dbReference type="ARBA" id="ARBA00022989"/>
    </source>
</evidence>
<dbReference type="AlphaFoldDB" id="A0A833QNL0"/>
<protein>
    <submittedName>
        <fullName evidence="11">RING-H2 finger protein ATL3F</fullName>
    </submittedName>
</protein>
<evidence type="ECO:0000256" key="1">
    <source>
        <dbReference type="ARBA" id="ARBA00004370"/>
    </source>
</evidence>
<evidence type="ECO:0000256" key="2">
    <source>
        <dbReference type="ARBA" id="ARBA00022692"/>
    </source>
</evidence>
<evidence type="ECO:0000256" key="4">
    <source>
        <dbReference type="ARBA" id="ARBA00022771"/>
    </source>
</evidence>
<evidence type="ECO:0000256" key="5">
    <source>
        <dbReference type="ARBA" id="ARBA00022833"/>
    </source>
</evidence>
<evidence type="ECO:0000313" key="12">
    <source>
        <dbReference type="Proteomes" id="UP000623129"/>
    </source>
</evidence>
<dbReference type="OrthoDB" id="8062037at2759"/>
<organism evidence="11 12">
    <name type="scientific">Carex littledalei</name>
    <dbReference type="NCBI Taxonomy" id="544730"/>
    <lineage>
        <taxon>Eukaryota</taxon>
        <taxon>Viridiplantae</taxon>
        <taxon>Streptophyta</taxon>
        <taxon>Embryophyta</taxon>
        <taxon>Tracheophyta</taxon>
        <taxon>Spermatophyta</taxon>
        <taxon>Magnoliopsida</taxon>
        <taxon>Liliopsida</taxon>
        <taxon>Poales</taxon>
        <taxon>Cyperaceae</taxon>
        <taxon>Cyperoideae</taxon>
        <taxon>Cariceae</taxon>
        <taxon>Carex</taxon>
        <taxon>Carex subgen. Euthyceras</taxon>
    </lineage>
</organism>
<dbReference type="Gene3D" id="3.30.40.10">
    <property type="entry name" value="Zinc/RING finger domain, C3HC4 (zinc finger)"/>
    <property type="match status" value="1"/>
</dbReference>
<keyword evidence="2 9" id="KW-0812">Transmembrane</keyword>
<accession>A0A833QNL0</accession>
<dbReference type="PROSITE" id="PS50089">
    <property type="entry name" value="ZF_RING_2"/>
    <property type="match status" value="1"/>
</dbReference>
<dbReference type="InterPro" id="IPR013083">
    <property type="entry name" value="Znf_RING/FYVE/PHD"/>
</dbReference>
<keyword evidence="4 8" id="KW-0863">Zinc-finger</keyword>
<dbReference type="Pfam" id="PF13639">
    <property type="entry name" value="zf-RING_2"/>
    <property type="match status" value="1"/>
</dbReference>
<reference evidence="11" key="1">
    <citation type="submission" date="2020-01" db="EMBL/GenBank/DDBJ databases">
        <title>Genome sequence of Kobresia littledalei, the first chromosome-level genome in the family Cyperaceae.</title>
        <authorList>
            <person name="Qu G."/>
        </authorList>
    </citation>
    <scope>NUCLEOTIDE SEQUENCE</scope>
    <source>
        <strain evidence="11">C.B.Clarke</strain>
        <tissue evidence="11">Leaf</tissue>
    </source>
</reference>
<comment type="caution">
    <text evidence="11">The sequence shown here is derived from an EMBL/GenBank/DDBJ whole genome shotgun (WGS) entry which is preliminary data.</text>
</comment>
<gene>
    <name evidence="11" type="ORF">FCM35_KLT12737</name>
</gene>
<evidence type="ECO:0000256" key="8">
    <source>
        <dbReference type="PROSITE-ProRule" id="PRU00175"/>
    </source>
</evidence>
<dbReference type="InterPro" id="IPR001841">
    <property type="entry name" value="Znf_RING"/>
</dbReference>
<name>A0A833QNL0_9POAL</name>
<proteinExistence type="predicted"/>
<keyword evidence="7 9" id="KW-0472">Membrane</keyword>
<evidence type="ECO:0000256" key="3">
    <source>
        <dbReference type="ARBA" id="ARBA00022723"/>
    </source>
</evidence>
<dbReference type="PANTHER" id="PTHR46539">
    <property type="entry name" value="E3 UBIQUITIN-PROTEIN LIGASE ATL42"/>
    <property type="match status" value="1"/>
</dbReference>
<keyword evidence="6 9" id="KW-1133">Transmembrane helix</keyword>
<dbReference type="Proteomes" id="UP000623129">
    <property type="component" value="Unassembled WGS sequence"/>
</dbReference>
<dbReference type="SUPFAM" id="SSF57850">
    <property type="entry name" value="RING/U-box"/>
    <property type="match status" value="1"/>
</dbReference>
<dbReference type="EMBL" id="SWLB01000024">
    <property type="protein sequence ID" value="KAF3322748.1"/>
    <property type="molecule type" value="Genomic_DNA"/>
</dbReference>
<dbReference type="PANTHER" id="PTHR46539:SF1">
    <property type="entry name" value="E3 UBIQUITIN-PROTEIN LIGASE ATL42"/>
    <property type="match status" value="1"/>
</dbReference>